<dbReference type="CDD" id="cd08897">
    <property type="entry name" value="SRPBCC_CalC_Aha1-like_4"/>
    <property type="match status" value="1"/>
</dbReference>
<dbReference type="InterPro" id="IPR013538">
    <property type="entry name" value="ASHA1/2-like_C"/>
</dbReference>
<dbReference type="Gene3D" id="3.30.530.20">
    <property type="match status" value="1"/>
</dbReference>
<sequence length="135" mass="15022">MNISIEVMVNAPLSTVWSAWTSPTDITHWNFASDDWCCPSADIDLTVGGTFTYRMEAKDGSMGFDFSGEFTAIEPSSAIDFILEDGRTVTVRFIETATGTQVIETFDAEDIHTGEEQRQGWLSILNNFKKHAESL</sequence>
<dbReference type="Proteomes" id="UP000809621">
    <property type="component" value="Unassembled WGS sequence"/>
</dbReference>
<comment type="caution">
    <text evidence="3">The sequence shown here is derived from an EMBL/GenBank/DDBJ whole genome shotgun (WGS) entry which is preliminary data.</text>
</comment>
<comment type="similarity">
    <text evidence="1">Belongs to the AHA1 family.</text>
</comment>
<keyword evidence="4" id="KW-1185">Reference proteome</keyword>
<name>A0ABS2HBP3_9VIBR</name>
<dbReference type="InterPro" id="IPR023393">
    <property type="entry name" value="START-like_dom_sf"/>
</dbReference>
<protein>
    <submittedName>
        <fullName evidence="3">SRPBCC family protein</fullName>
    </submittedName>
</protein>
<organism evidence="3 4">
    <name type="scientific">Vibrio ulleungensis</name>
    <dbReference type="NCBI Taxonomy" id="2807619"/>
    <lineage>
        <taxon>Bacteria</taxon>
        <taxon>Pseudomonadati</taxon>
        <taxon>Pseudomonadota</taxon>
        <taxon>Gammaproteobacteria</taxon>
        <taxon>Vibrionales</taxon>
        <taxon>Vibrionaceae</taxon>
        <taxon>Vibrio</taxon>
    </lineage>
</organism>
<feature type="domain" description="Activator of Hsp90 ATPase homologue 1/2-like C-terminal" evidence="2">
    <location>
        <begin position="10"/>
        <end position="132"/>
    </location>
</feature>
<evidence type="ECO:0000259" key="2">
    <source>
        <dbReference type="Pfam" id="PF08327"/>
    </source>
</evidence>
<dbReference type="EMBL" id="JAFEUM010000001">
    <property type="protein sequence ID" value="MBM7035020.1"/>
    <property type="molecule type" value="Genomic_DNA"/>
</dbReference>
<evidence type="ECO:0000313" key="4">
    <source>
        <dbReference type="Proteomes" id="UP000809621"/>
    </source>
</evidence>
<accession>A0ABS2HBP3</accession>
<gene>
    <name evidence="3" type="ORF">JQC93_01270</name>
</gene>
<evidence type="ECO:0000313" key="3">
    <source>
        <dbReference type="EMBL" id="MBM7035020.1"/>
    </source>
</evidence>
<reference evidence="3 4" key="1">
    <citation type="submission" date="2021-02" db="EMBL/GenBank/DDBJ databases">
        <authorList>
            <person name="Park J.-S."/>
        </authorList>
    </citation>
    <scope>NUCLEOTIDE SEQUENCE [LARGE SCALE GENOMIC DNA]</scope>
    <source>
        <strain evidence="3 4">188UL20-2</strain>
    </source>
</reference>
<proteinExistence type="inferred from homology"/>
<evidence type="ECO:0000256" key="1">
    <source>
        <dbReference type="ARBA" id="ARBA00006817"/>
    </source>
</evidence>
<dbReference type="Pfam" id="PF08327">
    <property type="entry name" value="AHSA1"/>
    <property type="match status" value="1"/>
</dbReference>
<dbReference type="RefSeq" id="WP_205156661.1">
    <property type="nucleotide sequence ID" value="NZ_JAFEUM010000001.1"/>
</dbReference>
<dbReference type="SUPFAM" id="SSF55961">
    <property type="entry name" value="Bet v1-like"/>
    <property type="match status" value="1"/>
</dbReference>